<organism evidence="2 3">
    <name type="scientific">Chilo suppressalis</name>
    <name type="common">Asiatic rice borer moth</name>
    <dbReference type="NCBI Taxonomy" id="168631"/>
    <lineage>
        <taxon>Eukaryota</taxon>
        <taxon>Metazoa</taxon>
        <taxon>Ecdysozoa</taxon>
        <taxon>Arthropoda</taxon>
        <taxon>Hexapoda</taxon>
        <taxon>Insecta</taxon>
        <taxon>Pterygota</taxon>
        <taxon>Neoptera</taxon>
        <taxon>Endopterygota</taxon>
        <taxon>Lepidoptera</taxon>
        <taxon>Glossata</taxon>
        <taxon>Ditrysia</taxon>
        <taxon>Pyraloidea</taxon>
        <taxon>Crambidae</taxon>
        <taxon>Crambinae</taxon>
        <taxon>Chilo</taxon>
    </lineage>
</organism>
<reference evidence="2" key="1">
    <citation type="submission" date="2021-12" db="EMBL/GenBank/DDBJ databases">
        <authorList>
            <person name="King R."/>
        </authorList>
    </citation>
    <scope>NUCLEOTIDE SEQUENCE</scope>
</reference>
<accession>A0ABN8B645</accession>
<protein>
    <submittedName>
        <fullName evidence="2">Uncharacterized protein</fullName>
    </submittedName>
</protein>
<evidence type="ECO:0000313" key="3">
    <source>
        <dbReference type="Proteomes" id="UP001153292"/>
    </source>
</evidence>
<keyword evidence="3" id="KW-1185">Reference proteome</keyword>
<dbReference type="PANTHER" id="PTHR37445">
    <property type="entry name" value="PROTEIN CBG24663"/>
    <property type="match status" value="1"/>
</dbReference>
<keyword evidence="1" id="KW-0175">Coiled coil</keyword>
<proteinExistence type="predicted"/>
<name>A0ABN8B645_CHISP</name>
<sequence>MSESGGAGGSTPNLFTCCDEEERMNSRKRKDRSHVHDLKQDLLDFRAEMMNFFREFGKTQNENLTKIRQEISEMREEIKTIKSVSENLTHKANKITSEVQEIKSEYAKTKEKVNVLEKDLFHIKNRQNSEQHFPDSLISNHESLLSELKDHNEREKNIIMVGIPEKNDKNYSARREYDDEMVMKTLELLHANCSKPNKCIRLGKYNSSKDRALKLCFDNTEIPKQLLRNKSKLSDNIKLYSERTPSQKTYLQSIREELKRREENGENKLIIKYVKGIPKILQNNLPKN</sequence>
<evidence type="ECO:0000313" key="2">
    <source>
        <dbReference type="EMBL" id="CAH0404875.1"/>
    </source>
</evidence>
<evidence type="ECO:0000256" key="1">
    <source>
        <dbReference type="SAM" id="Coils"/>
    </source>
</evidence>
<dbReference type="Proteomes" id="UP001153292">
    <property type="component" value="Chromosome 3"/>
</dbReference>
<dbReference type="EMBL" id="OU963896">
    <property type="protein sequence ID" value="CAH0404875.1"/>
    <property type="molecule type" value="Genomic_DNA"/>
</dbReference>
<dbReference type="PANTHER" id="PTHR37445:SF3">
    <property type="entry name" value="ZINC FINGER PHD-TYPE DOMAIN-CONTAINING PROTEIN"/>
    <property type="match status" value="1"/>
</dbReference>
<gene>
    <name evidence="2" type="ORF">CHILSU_LOCUS8224</name>
</gene>
<feature type="coiled-coil region" evidence="1">
    <location>
        <begin position="57"/>
        <end position="119"/>
    </location>
</feature>